<evidence type="ECO:0000313" key="3">
    <source>
        <dbReference type="EMBL" id="CAG2237583.1"/>
    </source>
</evidence>
<feature type="transmembrane region" description="Helical" evidence="2">
    <location>
        <begin position="176"/>
        <end position="197"/>
    </location>
</feature>
<evidence type="ECO:0000313" key="4">
    <source>
        <dbReference type="Proteomes" id="UP000683360"/>
    </source>
</evidence>
<organism evidence="3 4">
    <name type="scientific">Mytilus edulis</name>
    <name type="common">Blue mussel</name>
    <dbReference type="NCBI Taxonomy" id="6550"/>
    <lineage>
        <taxon>Eukaryota</taxon>
        <taxon>Metazoa</taxon>
        <taxon>Spiralia</taxon>
        <taxon>Lophotrochozoa</taxon>
        <taxon>Mollusca</taxon>
        <taxon>Bivalvia</taxon>
        <taxon>Autobranchia</taxon>
        <taxon>Pteriomorphia</taxon>
        <taxon>Mytilida</taxon>
        <taxon>Mytiloidea</taxon>
        <taxon>Mytilidae</taxon>
        <taxon>Mytilinae</taxon>
        <taxon>Mytilus</taxon>
    </lineage>
</organism>
<dbReference type="EMBL" id="CAJPWZ010002393">
    <property type="protein sequence ID" value="CAG2237583.1"/>
    <property type="molecule type" value="Genomic_DNA"/>
</dbReference>
<dbReference type="Gene3D" id="2.60.120.740">
    <property type="match status" value="1"/>
</dbReference>
<dbReference type="CDD" id="cd22823">
    <property type="entry name" value="Gal_Rha_Lectin"/>
    <property type="match status" value="1"/>
</dbReference>
<evidence type="ECO:0000256" key="2">
    <source>
        <dbReference type="SAM" id="Phobius"/>
    </source>
</evidence>
<dbReference type="Proteomes" id="UP000683360">
    <property type="component" value="Unassembled WGS sequence"/>
</dbReference>
<keyword evidence="4" id="KW-1185">Reference proteome</keyword>
<sequence>MQNEVVLTCPYKRSIGITNIVYDLWWNDYYGWKPFNPFFCTGRTHTSNDCKSTISYKHLQDQCMWKDTCTVVMDYNPCWSEPLYATIYYKCIDPRYESVVPYPLIKTTAIANHQLHLQKFVCILSKQNRMFIIRYCGTSTQDTNKSTTHLHHKKDDNDDDGDDDDNESQSNKLLKIGLGTALGMTSIISIIALICILKSRRNKPGQRSIPTPCSNRLTNDYDHGFQNPRAYQISVSNPGYSQTMPDRVVIASDSSYALPSYDEAVGNMYEDVNYRTPRATKGTQ</sequence>
<reference evidence="3" key="1">
    <citation type="submission" date="2021-03" db="EMBL/GenBank/DDBJ databases">
        <authorList>
            <person name="Bekaert M."/>
        </authorList>
    </citation>
    <scope>NUCLEOTIDE SEQUENCE</scope>
</reference>
<dbReference type="InterPro" id="IPR043159">
    <property type="entry name" value="Lectin_gal-bd_sf"/>
</dbReference>
<feature type="region of interest" description="Disordered" evidence="1">
    <location>
        <begin position="142"/>
        <end position="169"/>
    </location>
</feature>
<dbReference type="OrthoDB" id="10348542at2759"/>
<protein>
    <recommendedName>
        <fullName evidence="5">SUEL-type lectin domain-containing protein</fullName>
    </recommendedName>
</protein>
<proteinExistence type="predicted"/>
<keyword evidence="2" id="KW-1133">Transmembrane helix</keyword>
<dbReference type="AlphaFoldDB" id="A0A8S3U147"/>
<comment type="caution">
    <text evidence="3">The sequence shown here is derived from an EMBL/GenBank/DDBJ whole genome shotgun (WGS) entry which is preliminary data.</text>
</comment>
<evidence type="ECO:0000256" key="1">
    <source>
        <dbReference type="SAM" id="MobiDB-lite"/>
    </source>
</evidence>
<gene>
    <name evidence="3" type="ORF">MEDL_50036</name>
</gene>
<name>A0A8S3U147_MYTED</name>
<accession>A0A8S3U147</accession>
<evidence type="ECO:0008006" key="5">
    <source>
        <dbReference type="Google" id="ProtNLM"/>
    </source>
</evidence>
<keyword evidence="2" id="KW-0812">Transmembrane</keyword>
<feature type="compositionally biased region" description="Acidic residues" evidence="1">
    <location>
        <begin position="157"/>
        <end position="167"/>
    </location>
</feature>
<keyword evidence="2" id="KW-0472">Membrane</keyword>